<evidence type="ECO:0000256" key="2">
    <source>
        <dbReference type="ARBA" id="ARBA00022840"/>
    </source>
</evidence>
<organism evidence="4">
    <name type="scientific">Jonesiaceae bacterium BS-20</name>
    <dbReference type="NCBI Taxonomy" id="3120821"/>
    <lineage>
        <taxon>Bacteria</taxon>
        <taxon>Bacillati</taxon>
        <taxon>Actinomycetota</taxon>
        <taxon>Actinomycetes</taxon>
        <taxon>Micrococcales</taxon>
        <taxon>Jonesiaceae</taxon>
    </lineage>
</organism>
<accession>A0AAU7DZ46</accession>
<dbReference type="GO" id="GO:0016887">
    <property type="term" value="F:ATP hydrolysis activity"/>
    <property type="evidence" value="ECO:0007669"/>
    <property type="project" value="InterPro"/>
</dbReference>
<dbReference type="SUPFAM" id="SSF52540">
    <property type="entry name" value="P-loop containing nucleoside triphosphate hydrolases"/>
    <property type="match status" value="1"/>
</dbReference>
<gene>
    <name evidence="4" type="ORF">V5R04_05990</name>
</gene>
<evidence type="ECO:0000256" key="1">
    <source>
        <dbReference type="ARBA" id="ARBA00022741"/>
    </source>
</evidence>
<dbReference type="InterPro" id="IPR027417">
    <property type="entry name" value="P-loop_NTPase"/>
</dbReference>
<name>A0AAU7DZ46_9MICO</name>
<dbReference type="EMBL" id="CP146203">
    <property type="protein sequence ID" value="XBH22766.1"/>
    <property type="molecule type" value="Genomic_DNA"/>
</dbReference>
<proteinExistence type="predicted"/>
<dbReference type="Pfam" id="PF00005">
    <property type="entry name" value="ABC_tran"/>
    <property type="match status" value="1"/>
</dbReference>
<protein>
    <submittedName>
        <fullName evidence="4">ATP-binding cassette domain-containing protein</fullName>
    </submittedName>
</protein>
<feature type="domain" description="ABC transporter" evidence="3">
    <location>
        <begin position="7"/>
        <end position="210"/>
    </location>
</feature>
<dbReference type="PANTHER" id="PTHR43158">
    <property type="entry name" value="SKFA PEPTIDE EXPORT ATP-BINDING PROTEIN SKFE"/>
    <property type="match status" value="1"/>
</dbReference>
<dbReference type="InterPro" id="IPR003593">
    <property type="entry name" value="AAA+_ATPase"/>
</dbReference>
<dbReference type="PROSITE" id="PS50893">
    <property type="entry name" value="ABC_TRANSPORTER_2"/>
    <property type="match status" value="1"/>
</dbReference>
<evidence type="ECO:0000313" key="4">
    <source>
        <dbReference type="EMBL" id="XBH22766.1"/>
    </source>
</evidence>
<dbReference type="AlphaFoldDB" id="A0AAU7DZ46"/>
<dbReference type="Gene3D" id="3.40.50.300">
    <property type="entry name" value="P-loop containing nucleotide triphosphate hydrolases"/>
    <property type="match status" value="1"/>
</dbReference>
<dbReference type="SMART" id="SM00382">
    <property type="entry name" value="AAA"/>
    <property type="match status" value="1"/>
</dbReference>
<reference evidence="4" key="1">
    <citation type="submission" date="2024-02" db="EMBL/GenBank/DDBJ databases">
        <title>Tomenella chthoni gen. nov. sp. nov., a member of the family Jonesiaceae isolated from bat guano.</title>
        <authorList>
            <person name="Miller S.L."/>
            <person name="King J."/>
            <person name="Sankaranarayanan K."/>
            <person name="Lawson P.A."/>
        </authorList>
    </citation>
    <scope>NUCLEOTIDE SEQUENCE</scope>
    <source>
        <strain evidence="4">BS-20</strain>
    </source>
</reference>
<dbReference type="GO" id="GO:0005524">
    <property type="term" value="F:ATP binding"/>
    <property type="evidence" value="ECO:0007669"/>
    <property type="project" value="UniProtKB-KW"/>
</dbReference>
<dbReference type="PANTHER" id="PTHR43158:SF2">
    <property type="entry name" value="SKFA PEPTIDE EXPORT ATP-BINDING PROTEIN SKFE"/>
    <property type="match status" value="1"/>
</dbReference>
<dbReference type="InterPro" id="IPR003439">
    <property type="entry name" value="ABC_transporter-like_ATP-bd"/>
</dbReference>
<sequence length="210" mass="22738">MAQIPVIAANDATVAFDDSVLLHSTTFHAAAGEIWAVTGPNGAGKSTLLRAFLDSRRLTSGSCQIYGEPAQIRSRSQRAKVSALIDPIPIARDLTLQEQLLLVAASWYGTSPESGVQTQQLMARLGLKTLGQRFPHQVSAGQLQLFQLAFTLVRPAHVILLDEPERHLDDSRVVIVRDLLIERARQGATLLIATHEPVLTDASHGQVLLG</sequence>
<keyword evidence="1" id="KW-0547">Nucleotide-binding</keyword>
<keyword evidence="2 4" id="KW-0067">ATP-binding</keyword>
<evidence type="ECO:0000259" key="3">
    <source>
        <dbReference type="PROSITE" id="PS50893"/>
    </source>
</evidence>